<dbReference type="SMART" id="SM00448">
    <property type="entry name" value="REC"/>
    <property type="match status" value="1"/>
</dbReference>
<proteinExistence type="predicted"/>
<feature type="domain" description="Response regulatory" evidence="3">
    <location>
        <begin position="6"/>
        <end position="118"/>
    </location>
</feature>
<evidence type="ECO:0000259" key="3">
    <source>
        <dbReference type="PROSITE" id="PS50110"/>
    </source>
</evidence>
<protein>
    <submittedName>
        <fullName evidence="4">Response regulator receiver domain-containing protein</fullName>
    </submittedName>
</protein>
<dbReference type="EMBL" id="VITH01000025">
    <property type="protein sequence ID" value="TWA74938.1"/>
    <property type="molecule type" value="Genomic_DNA"/>
</dbReference>
<evidence type="ECO:0000256" key="2">
    <source>
        <dbReference type="PROSITE-ProRule" id="PRU00169"/>
    </source>
</evidence>
<dbReference type="Gene3D" id="3.40.50.2300">
    <property type="match status" value="1"/>
</dbReference>
<dbReference type="PANTHER" id="PTHR44591:SF25">
    <property type="entry name" value="CHEMOTAXIS TWO-COMPONENT RESPONSE REGULATOR"/>
    <property type="match status" value="1"/>
</dbReference>
<dbReference type="AlphaFoldDB" id="A0A560BQP4"/>
<dbReference type="PANTHER" id="PTHR44591">
    <property type="entry name" value="STRESS RESPONSE REGULATOR PROTEIN 1"/>
    <property type="match status" value="1"/>
</dbReference>
<evidence type="ECO:0000313" key="5">
    <source>
        <dbReference type="Proteomes" id="UP000318529"/>
    </source>
</evidence>
<dbReference type="GO" id="GO:0000160">
    <property type="term" value="P:phosphorelay signal transduction system"/>
    <property type="evidence" value="ECO:0007669"/>
    <property type="project" value="InterPro"/>
</dbReference>
<dbReference type="SUPFAM" id="SSF52172">
    <property type="entry name" value="CheY-like"/>
    <property type="match status" value="1"/>
</dbReference>
<evidence type="ECO:0000313" key="4">
    <source>
        <dbReference type="EMBL" id="TWA74938.1"/>
    </source>
</evidence>
<reference evidence="4 5" key="1">
    <citation type="submission" date="2019-06" db="EMBL/GenBank/DDBJ databases">
        <title>Genomic Encyclopedia of Type Strains, Phase IV (KMG-V): Genome sequencing to study the core and pangenomes of soil and plant-associated prokaryotes.</title>
        <authorList>
            <person name="Whitman W."/>
        </authorList>
    </citation>
    <scope>NUCLEOTIDE SEQUENCE [LARGE SCALE GENOMIC DNA]</scope>
    <source>
        <strain evidence="4 5">BR 11650</strain>
    </source>
</reference>
<gene>
    <name evidence="4" type="ORF">FBZ83_12538</name>
</gene>
<organism evidence="4 5">
    <name type="scientific">Azospirillum brasilense</name>
    <dbReference type="NCBI Taxonomy" id="192"/>
    <lineage>
        <taxon>Bacteria</taxon>
        <taxon>Pseudomonadati</taxon>
        <taxon>Pseudomonadota</taxon>
        <taxon>Alphaproteobacteria</taxon>
        <taxon>Rhodospirillales</taxon>
        <taxon>Azospirillaceae</taxon>
        <taxon>Azospirillum</taxon>
    </lineage>
</organism>
<dbReference type="Pfam" id="PF00072">
    <property type="entry name" value="Response_reg"/>
    <property type="match status" value="1"/>
</dbReference>
<feature type="modified residue" description="4-aspartylphosphate" evidence="2">
    <location>
        <position position="53"/>
    </location>
</feature>
<dbReference type="InterPro" id="IPR001789">
    <property type="entry name" value="Sig_transdc_resp-reg_receiver"/>
</dbReference>
<comment type="caution">
    <text evidence="4">The sequence shown here is derived from an EMBL/GenBank/DDBJ whole genome shotgun (WGS) entry which is preliminary data.</text>
</comment>
<accession>A0A560BQP4</accession>
<evidence type="ECO:0000256" key="1">
    <source>
        <dbReference type="ARBA" id="ARBA00022553"/>
    </source>
</evidence>
<dbReference type="Proteomes" id="UP000318529">
    <property type="component" value="Unassembled WGS sequence"/>
</dbReference>
<dbReference type="RefSeq" id="WP_145690623.1">
    <property type="nucleotide sequence ID" value="NZ_VITH01000025.1"/>
</dbReference>
<dbReference type="InterPro" id="IPR050595">
    <property type="entry name" value="Bact_response_regulator"/>
</dbReference>
<dbReference type="PROSITE" id="PS50110">
    <property type="entry name" value="RESPONSE_REGULATORY"/>
    <property type="match status" value="1"/>
</dbReference>
<sequence>MLSVPTICVVDDDEGVRESLGNFLRSAGMRVRTFATAEAFLAHEGDADCLVTDLNLKGMDGFSLQMVLLQLGRRPPVIVMTAFATPAVRSRSLALGACAFVTKPLDPENLLLLIEDALSTRQGTPEP</sequence>
<keyword evidence="1 2" id="KW-0597">Phosphoprotein</keyword>
<dbReference type="InterPro" id="IPR011006">
    <property type="entry name" value="CheY-like_superfamily"/>
</dbReference>
<name>A0A560BQP4_AZOBR</name>